<dbReference type="SUPFAM" id="SSF81901">
    <property type="entry name" value="HCP-like"/>
    <property type="match status" value="1"/>
</dbReference>
<dbReference type="Gene3D" id="1.25.40.10">
    <property type="entry name" value="Tetratricopeptide repeat domain"/>
    <property type="match status" value="1"/>
</dbReference>
<keyword evidence="2" id="KW-1185">Reference proteome</keyword>
<dbReference type="PATRIC" id="fig|320787.5.peg.1631"/>
<evidence type="ECO:0000313" key="1">
    <source>
        <dbReference type="EMBL" id="AKP50916.1"/>
    </source>
</evidence>
<proteinExistence type="predicted"/>
<organism evidence="1 2">
    <name type="scientific">Cyclobacterium amurskyense</name>
    <dbReference type="NCBI Taxonomy" id="320787"/>
    <lineage>
        <taxon>Bacteria</taxon>
        <taxon>Pseudomonadati</taxon>
        <taxon>Bacteroidota</taxon>
        <taxon>Cytophagia</taxon>
        <taxon>Cytophagales</taxon>
        <taxon>Cyclobacteriaceae</taxon>
        <taxon>Cyclobacterium</taxon>
    </lineage>
</organism>
<dbReference type="AlphaFoldDB" id="A0A0H4P8V7"/>
<reference evidence="1 2" key="1">
    <citation type="submission" date="2015-07" db="EMBL/GenBank/DDBJ databases">
        <authorList>
            <person name="Kim K.M."/>
        </authorList>
    </citation>
    <scope>NUCLEOTIDE SEQUENCE [LARGE SCALE GENOMIC DNA]</scope>
    <source>
        <strain evidence="1 2">KCTC 12363</strain>
    </source>
</reference>
<gene>
    <name evidence="1" type="ORF">CA2015_1478</name>
</gene>
<evidence type="ECO:0000313" key="2">
    <source>
        <dbReference type="Proteomes" id="UP000036520"/>
    </source>
</evidence>
<dbReference type="EMBL" id="CP012040">
    <property type="protein sequence ID" value="AKP50916.1"/>
    <property type="molecule type" value="Genomic_DNA"/>
</dbReference>
<dbReference type="STRING" id="320787.CA2015_1478"/>
<accession>A0A0H4P8V7</accession>
<protein>
    <submittedName>
        <fullName evidence="1">Uncharacterized protein</fullName>
    </submittedName>
</protein>
<name>A0A0H4P8V7_9BACT</name>
<dbReference type="Proteomes" id="UP000036520">
    <property type="component" value="Chromosome"/>
</dbReference>
<dbReference type="KEGG" id="camu:CA2015_1478"/>
<dbReference type="InterPro" id="IPR011990">
    <property type="entry name" value="TPR-like_helical_dom_sf"/>
</dbReference>
<sequence length="273" mass="32178">MLILSSNQVFAQKNLDEKIGEGIELYQNGKEKKALKVWKKIEEKADKPSSTYGTTLGNILYYYIQNDDEESILKYYEKIMNSDLNDRDENFEIGKPYKNYRYHATMRLASYYGKKGEFEKGLSYVEKADNEITFETTSLTSFIYQKVDLAFWKYRFLNDLGQNKNAVSKLIERALEYDYKSMYPSWATVSTSNDENELAETICSEFDDLEKLKLDIDNGIENLSFEKERGIINLKILEIEYEINLYSDIETDEDCKAYLRNSFFYQYLTEKTK</sequence>